<feature type="compositionally biased region" description="Polar residues" evidence="1">
    <location>
        <begin position="389"/>
        <end position="398"/>
    </location>
</feature>
<evidence type="ECO:0000313" key="3">
    <source>
        <dbReference type="Proteomes" id="UP000297245"/>
    </source>
</evidence>
<dbReference type="OrthoDB" id="3253416at2759"/>
<dbReference type="EMBL" id="ML179085">
    <property type="protein sequence ID" value="THV01783.1"/>
    <property type="molecule type" value="Genomic_DNA"/>
</dbReference>
<reference evidence="2 3" key="1">
    <citation type="journal article" date="2019" name="Nat. Ecol. Evol.">
        <title>Megaphylogeny resolves global patterns of mushroom evolution.</title>
        <authorList>
            <person name="Varga T."/>
            <person name="Krizsan K."/>
            <person name="Foldi C."/>
            <person name="Dima B."/>
            <person name="Sanchez-Garcia M."/>
            <person name="Sanchez-Ramirez S."/>
            <person name="Szollosi G.J."/>
            <person name="Szarkandi J.G."/>
            <person name="Papp V."/>
            <person name="Albert L."/>
            <person name="Andreopoulos W."/>
            <person name="Angelini C."/>
            <person name="Antonin V."/>
            <person name="Barry K.W."/>
            <person name="Bougher N.L."/>
            <person name="Buchanan P."/>
            <person name="Buyck B."/>
            <person name="Bense V."/>
            <person name="Catcheside P."/>
            <person name="Chovatia M."/>
            <person name="Cooper J."/>
            <person name="Damon W."/>
            <person name="Desjardin D."/>
            <person name="Finy P."/>
            <person name="Geml J."/>
            <person name="Haridas S."/>
            <person name="Hughes K."/>
            <person name="Justo A."/>
            <person name="Karasinski D."/>
            <person name="Kautmanova I."/>
            <person name="Kiss B."/>
            <person name="Kocsube S."/>
            <person name="Kotiranta H."/>
            <person name="LaButti K.M."/>
            <person name="Lechner B.E."/>
            <person name="Liimatainen K."/>
            <person name="Lipzen A."/>
            <person name="Lukacs Z."/>
            <person name="Mihaltcheva S."/>
            <person name="Morgado L.N."/>
            <person name="Niskanen T."/>
            <person name="Noordeloos M.E."/>
            <person name="Ohm R.A."/>
            <person name="Ortiz-Santana B."/>
            <person name="Ovrebo C."/>
            <person name="Racz N."/>
            <person name="Riley R."/>
            <person name="Savchenko A."/>
            <person name="Shiryaev A."/>
            <person name="Soop K."/>
            <person name="Spirin V."/>
            <person name="Szebenyi C."/>
            <person name="Tomsovsky M."/>
            <person name="Tulloss R.E."/>
            <person name="Uehling J."/>
            <person name="Grigoriev I.V."/>
            <person name="Vagvolgyi C."/>
            <person name="Papp T."/>
            <person name="Martin F.M."/>
            <person name="Miettinen O."/>
            <person name="Hibbett D.S."/>
            <person name="Nagy L.G."/>
        </authorList>
    </citation>
    <scope>NUCLEOTIDE SEQUENCE [LARGE SCALE GENOMIC DNA]</scope>
    <source>
        <strain evidence="2 3">CBS 962.96</strain>
    </source>
</reference>
<sequence>MGILWVPWPKSIFPDENPRSQNYRKPTPAEREKKAAAFAVAKAKCDAFVGELFANKTEYETNVQAIAEKHGHRPEKAFEILSTSNHFQLNMRGVSSQNALMHYLSKEENGSLQRGEKMKPDELRQKLDHDLKDPESDLYKIAHDDDRMALLKEEVMTNREQKARGARVSSNSTAQDIRHTVDTVAKEFHHLNQCTGALGFFFITPGNRDCKGTPAWGIAGRDTFAFFKKELGYEPWDILADFQMFGAKGTKRKGQESGPEIQSQCANWILKGLHKLVLFVSIVLSTYLYTSTGKYKVRLLWPSNCNNGVVANPSKLNVDDLRILHRELEVGTCRWVEVDGKELGRKTQPNINPPATTTTTNAPPSKKRKQQSDKGVTRGPRKRPRTSENDPSPSTSHTQQKRKKQAPKSAEIVDNAADDDIE</sequence>
<evidence type="ECO:0000256" key="1">
    <source>
        <dbReference type="SAM" id="MobiDB-lite"/>
    </source>
</evidence>
<proteinExistence type="predicted"/>
<dbReference type="Proteomes" id="UP000297245">
    <property type="component" value="Unassembled WGS sequence"/>
</dbReference>
<keyword evidence="3" id="KW-1185">Reference proteome</keyword>
<feature type="region of interest" description="Disordered" evidence="1">
    <location>
        <begin position="344"/>
        <end position="422"/>
    </location>
</feature>
<name>A0A4S8MGI6_DENBC</name>
<gene>
    <name evidence="2" type="ORF">K435DRAFT_853480</name>
</gene>
<organism evidence="2 3">
    <name type="scientific">Dendrothele bispora (strain CBS 962.96)</name>
    <dbReference type="NCBI Taxonomy" id="1314807"/>
    <lineage>
        <taxon>Eukaryota</taxon>
        <taxon>Fungi</taxon>
        <taxon>Dikarya</taxon>
        <taxon>Basidiomycota</taxon>
        <taxon>Agaricomycotina</taxon>
        <taxon>Agaricomycetes</taxon>
        <taxon>Agaricomycetidae</taxon>
        <taxon>Agaricales</taxon>
        <taxon>Agaricales incertae sedis</taxon>
        <taxon>Dendrothele</taxon>
    </lineage>
</organism>
<accession>A0A4S8MGI6</accession>
<feature type="compositionally biased region" description="Low complexity" evidence="1">
    <location>
        <begin position="349"/>
        <end position="364"/>
    </location>
</feature>
<protein>
    <submittedName>
        <fullName evidence="2">Uncharacterized protein</fullName>
    </submittedName>
</protein>
<evidence type="ECO:0000313" key="2">
    <source>
        <dbReference type="EMBL" id="THV01783.1"/>
    </source>
</evidence>
<dbReference type="AlphaFoldDB" id="A0A4S8MGI6"/>